<comment type="similarity">
    <text evidence="2">Belongs to the SCC4/mau-2 family.</text>
</comment>
<evidence type="ECO:0000256" key="1">
    <source>
        <dbReference type="ARBA" id="ARBA00004123"/>
    </source>
</evidence>
<reference evidence="8 9" key="1">
    <citation type="journal article" date="2009" name="Nature">
        <title>Evolution of pathogenicity and sexual reproduction in eight Candida genomes.</title>
        <authorList>
            <person name="Butler G."/>
            <person name="Rasmussen M.D."/>
            <person name="Lin M.F."/>
            <person name="Santos M.A."/>
            <person name="Sakthikumar S."/>
            <person name="Munro C.A."/>
            <person name="Rheinbay E."/>
            <person name="Grabherr M."/>
            <person name="Forche A."/>
            <person name="Reedy J.L."/>
            <person name="Agrafioti I."/>
            <person name="Arnaud M.B."/>
            <person name="Bates S."/>
            <person name="Brown A.J."/>
            <person name="Brunke S."/>
            <person name="Costanzo M.C."/>
            <person name="Fitzpatrick D.A."/>
            <person name="de Groot P.W."/>
            <person name="Harris D."/>
            <person name="Hoyer L.L."/>
            <person name="Hube B."/>
            <person name="Klis F.M."/>
            <person name="Kodira C."/>
            <person name="Lennard N."/>
            <person name="Logue M.E."/>
            <person name="Martin R."/>
            <person name="Neiman A.M."/>
            <person name="Nikolaou E."/>
            <person name="Quail M.A."/>
            <person name="Quinn J."/>
            <person name="Santos M.C."/>
            <person name="Schmitzberger F.F."/>
            <person name="Sherlock G."/>
            <person name="Shah P."/>
            <person name="Silverstein K.A."/>
            <person name="Skrzypek M.S."/>
            <person name="Soll D."/>
            <person name="Staggs R."/>
            <person name="Stansfield I."/>
            <person name="Stumpf M.P."/>
            <person name="Sudbery P.E."/>
            <person name="Srikantha T."/>
            <person name="Zeng Q."/>
            <person name="Berman J."/>
            <person name="Berriman M."/>
            <person name="Heitman J."/>
            <person name="Gow N.A."/>
            <person name="Lorenz M.C."/>
            <person name="Birren B.W."/>
            <person name="Kellis M."/>
            <person name="Cuomo C.A."/>
        </authorList>
    </citation>
    <scope>NUCLEOTIDE SEQUENCE [LARGE SCALE GENOMIC DNA]</scope>
    <source>
        <strain evidence="9">ATCC MYA-3404 / T1</strain>
    </source>
</reference>
<protein>
    <recommendedName>
        <fullName evidence="10">Cohesin loading factor</fullName>
    </recommendedName>
</protein>
<keyword evidence="7" id="KW-0131">Cell cycle</keyword>
<keyword evidence="9" id="KW-1185">Reference proteome</keyword>
<dbReference type="GO" id="GO:0007059">
    <property type="term" value="P:chromosome segregation"/>
    <property type="evidence" value="ECO:0007669"/>
    <property type="project" value="UniProtKB-KW"/>
</dbReference>
<accession>C5MB46</accession>
<evidence type="ECO:0000256" key="2">
    <source>
        <dbReference type="ARBA" id="ARBA00008585"/>
    </source>
</evidence>
<organism evidence="8 9">
    <name type="scientific">Candida tropicalis (strain ATCC MYA-3404 / T1)</name>
    <name type="common">Yeast</name>
    <dbReference type="NCBI Taxonomy" id="294747"/>
    <lineage>
        <taxon>Eukaryota</taxon>
        <taxon>Fungi</taxon>
        <taxon>Dikarya</taxon>
        <taxon>Ascomycota</taxon>
        <taxon>Saccharomycotina</taxon>
        <taxon>Pichiomycetes</taxon>
        <taxon>Debaryomycetaceae</taxon>
        <taxon>Candida/Lodderomyces clade</taxon>
        <taxon>Candida</taxon>
    </lineage>
</organism>
<evidence type="ECO:0000256" key="6">
    <source>
        <dbReference type="ARBA" id="ARBA00023242"/>
    </source>
</evidence>
<dbReference type="KEGG" id="ctp:CTRG_03288"/>
<evidence type="ECO:0000256" key="3">
    <source>
        <dbReference type="ARBA" id="ARBA00022618"/>
    </source>
</evidence>
<dbReference type="GO" id="GO:0005634">
    <property type="term" value="C:nucleus"/>
    <property type="evidence" value="ECO:0007669"/>
    <property type="project" value="UniProtKB-SubCell"/>
</dbReference>
<keyword evidence="4" id="KW-0498">Mitosis</keyword>
<evidence type="ECO:0008006" key="10">
    <source>
        <dbReference type="Google" id="ProtNLM"/>
    </source>
</evidence>
<evidence type="ECO:0000256" key="4">
    <source>
        <dbReference type="ARBA" id="ARBA00022776"/>
    </source>
</evidence>
<dbReference type="AlphaFoldDB" id="C5MB46"/>
<dbReference type="eggNOG" id="ENOG502RK5N">
    <property type="taxonomic scope" value="Eukaryota"/>
</dbReference>
<keyword evidence="3" id="KW-0132">Cell division</keyword>
<dbReference type="RefSeq" id="XP_002548991.1">
    <property type="nucleotide sequence ID" value="XM_002548945.1"/>
</dbReference>
<evidence type="ECO:0000313" key="9">
    <source>
        <dbReference type="Proteomes" id="UP000002037"/>
    </source>
</evidence>
<dbReference type="HOGENOM" id="CLU_354494_0_0_1"/>
<evidence type="ECO:0000256" key="7">
    <source>
        <dbReference type="ARBA" id="ARBA00023306"/>
    </source>
</evidence>
<dbReference type="OrthoDB" id="5565328at2759"/>
<dbReference type="VEuPathDB" id="FungiDB:CTRG_03288"/>
<dbReference type="STRING" id="294747.C5MB46"/>
<comment type="subcellular location">
    <subcellularLocation>
        <location evidence="1">Nucleus</location>
    </subcellularLocation>
</comment>
<evidence type="ECO:0000256" key="5">
    <source>
        <dbReference type="ARBA" id="ARBA00022829"/>
    </source>
</evidence>
<evidence type="ECO:0000313" key="8">
    <source>
        <dbReference type="EMBL" id="EER32863.1"/>
    </source>
</evidence>
<dbReference type="EMBL" id="GG692398">
    <property type="protein sequence ID" value="EER32863.1"/>
    <property type="molecule type" value="Genomic_DNA"/>
</dbReference>
<name>C5MB46_CANTT</name>
<dbReference type="Pfam" id="PF10345">
    <property type="entry name" value="Cohesin_load"/>
    <property type="match status" value="1"/>
</dbReference>
<keyword evidence="5" id="KW-0159">Chromosome partition</keyword>
<keyword evidence="6" id="KW-0539">Nucleus</keyword>
<gene>
    <name evidence="8" type="ORF">CTRG_03288</name>
</gene>
<dbReference type="Proteomes" id="UP000002037">
    <property type="component" value="Unassembled WGS sequence"/>
</dbReference>
<sequence length="843" mass="99116">MDPNKNKNGNNRPDYGNAFNIGYQNQLAQQQELYQQQFQQLESLQHHQQFSGSSNQFPPISNYPYHPSVPQMIPSMTPPVNNPNIFQQPPLIMNQQQVQFHPESNLLQSNLSQQEIEFKNTEYIRIFTKQARLSDQTGKEIYDSSFEQTMIEEPTMEQIEPREESNINEEYYTIDEIKQILQCDDSKSMDLRFQYYIELADHFINKAHLLVGKTINNEIMEMYFKMIKISIKCLKILDRMNLNLYQKFIIYYKLSIIYLKETENLEICENYLNKAISIAQNLNDLSKLFNCELLIIQIIEKTNFKSLINYLNSKLQFYKDRNLNVLVDCLELIKIRYNMIHNPDNALNSLSLLTENSSNVQIKTYCLIQSANLHLYRSSPEIGLRLAEQANELIQENNIESLILPLLLTKFVAYIQLNKDCKKIIGQASKFMTRDDKSTSGLKDGKILLSVFVPELNHNFEFNFDWLTTEEFSVIAHLLTGVSLLNDSRNKSKICFEKALKNISKIEKTNKFTNITIEKLHEKLQRLKYLKFLINYYQTINNFIMNNYQVDPLNKFMRMTEKEITDKEYVMYKGFYPMIYYCFAMFYHHNADIQAAKYYYLKVIELQSVRSHSNVQHSFIQLLHGIPCESIAPKGKFNELYIFSTFNLVILLNYECNKLRDQIPDYTIELRNKCMNDLEEAFKNNSIINNSFNYNFTLNSDILNVTYNLILKILLHKETNLELKTKMGEMLLSSDMKSSSSSSSSFFSILMMYLLEFKIPGDEGDKLLGYYRDKLKLDNDTEDICRLLISKVFIKHFKMIGDYDKASLSQMQYDQCKKKLSTKFEFLNNNLVPKTNKKLNIPK</sequence>
<proteinExistence type="inferred from homology"/>
<dbReference type="GO" id="GO:0051301">
    <property type="term" value="P:cell division"/>
    <property type="evidence" value="ECO:0007669"/>
    <property type="project" value="UniProtKB-KW"/>
</dbReference>
<dbReference type="GeneID" id="8300243"/>
<dbReference type="InterPro" id="IPR019440">
    <property type="entry name" value="MAU2"/>
</dbReference>
<dbReference type="GO" id="GO:0007064">
    <property type="term" value="P:mitotic sister chromatid cohesion"/>
    <property type="evidence" value="ECO:0007669"/>
    <property type="project" value="InterPro"/>
</dbReference>